<organism evidence="2 3">
    <name type="scientific">Chenopodium quinoa</name>
    <name type="common">Quinoa</name>
    <dbReference type="NCBI Taxonomy" id="63459"/>
    <lineage>
        <taxon>Eukaryota</taxon>
        <taxon>Viridiplantae</taxon>
        <taxon>Streptophyta</taxon>
        <taxon>Embryophyta</taxon>
        <taxon>Tracheophyta</taxon>
        <taxon>Spermatophyta</taxon>
        <taxon>Magnoliopsida</taxon>
        <taxon>eudicotyledons</taxon>
        <taxon>Gunneridae</taxon>
        <taxon>Pentapetalae</taxon>
        <taxon>Caryophyllales</taxon>
        <taxon>Chenopodiaceae</taxon>
        <taxon>Chenopodioideae</taxon>
        <taxon>Atripliceae</taxon>
        <taxon>Chenopodium</taxon>
    </lineage>
</organism>
<dbReference type="Proteomes" id="UP000596660">
    <property type="component" value="Unplaced"/>
</dbReference>
<dbReference type="Pfam" id="PF03372">
    <property type="entry name" value="Exo_endo_phos"/>
    <property type="match status" value="1"/>
</dbReference>
<proteinExistence type="predicted"/>
<dbReference type="InterPro" id="IPR005135">
    <property type="entry name" value="Endo/exonuclease/phosphatase"/>
</dbReference>
<dbReference type="InterPro" id="IPR036691">
    <property type="entry name" value="Endo/exonu/phosph_ase_sf"/>
</dbReference>
<dbReference type="Gramene" id="AUR62040027-RA">
    <property type="protein sequence ID" value="AUR62040027-RA:cds"/>
    <property type="gene ID" value="AUR62040027"/>
</dbReference>
<evidence type="ECO:0000259" key="1">
    <source>
        <dbReference type="Pfam" id="PF03372"/>
    </source>
</evidence>
<keyword evidence="3" id="KW-1185">Reference proteome</keyword>
<sequence length="237" mass="27129">MKFNNMVPVCCDGVGRKRSGGVALLWKDTLDVEIKSFSLNHIDAWVEWGSNIRWRFTGIYGHHEEENKHKTGLLLENLHSKHSGPWICGGALNLMLTSDEKKGGKEFNLVEAEIMRNVVNVCELEDLGYLGHPFTWTNNRGGEKNVQERLDRFLENKEWRQLFSGAFVTHLSKRKSDHVPILLCISDGVGKAKKKKFKKRFKFEEMWLREEMCADIVENALSRGGDICSKIAHTSII</sequence>
<dbReference type="PANTHER" id="PTHR33710">
    <property type="entry name" value="BNAC02G09200D PROTEIN"/>
    <property type="match status" value="1"/>
</dbReference>
<dbReference type="Gene3D" id="3.60.10.10">
    <property type="entry name" value="Endonuclease/exonuclease/phosphatase"/>
    <property type="match status" value="1"/>
</dbReference>
<name>A0A803N3V6_CHEQI</name>
<dbReference type="SUPFAM" id="SSF56219">
    <property type="entry name" value="DNase I-like"/>
    <property type="match status" value="1"/>
</dbReference>
<dbReference type="OMA" id="CADIVEN"/>
<reference evidence="2" key="1">
    <citation type="journal article" date="2017" name="Nature">
        <title>The genome of Chenopodium quinoa.</title>
        <authorList>
            <person name="Jarvis D.E."/>
            <person name="Ho Y.S."/>
            <person name="Lightfoot D.J."/>
            <person name="Schmoeckel S.M."/>
            <person name="Li B."/>
            <person name="Borm T.J.A."/>
            <person name="Ohyanagi H."/>
            <person name="Mineta K."/>
            <person name="Michell C.T."/>
            <person name="Saber N."/>
            <person name="Kharbatia N.M."/>
            <person name="Rupper R.R."/>
            <person name="Sharp A.R."/>
            <person name="Dally N."/>
            <person name="Boughton B.A."/>
            <person name="Woo Y.H."/>
            <person name="Gao G."/>
            <person name="Schijlen E.G.W.M."/>
            <person name="Guo X."/>
            <person name="Momin A.A."/>
            <person name="Negrao S."/>
            <person name="Al-Babili S."/>
            <person name="Gehring C."/>
            <person name="Roessner U."/>
            <person name="Jung C."/>
            <person name="Murphy K."/>
            <person name="Arold S.T."/>
            <person name="Gojobori T."/>
            <person name="van der Linden C.G."/>
            <person name="van Loo E.N."/>
            <person name="Jellen E.N."/>
            <person name="Maughan P.J."/>
            <person name="Tester M."/>
        </authorList>
    </citation>
    <scope>NUCLEOTIDE SEQUENCE [LARGE SCALE GENOMIC DNA]</scope>
    <source>
        <strain evidence="2">cv. PI 614886</strain>
    </source>
</reference>
<dbReference type="AlphaFoldDB" id="A0A803N3V6"/>
<evidence type="ECO:0000313" key="2">
    <source>
        <dbReference type="EnsemblPlants" id="AUR62040027-RA:cds"/>
    </source>
</evidence>
<dbReference type="GO" id="GO:0003824">
    <property type="term" value="F:catalytic activity"/>
    <property type="evidence" value="ECO:0007669"/>
    <property type="project" value="InterPro"/>
</dbReference>
<feature type="domain" description="Endonuclease/exonuclease/phosphatase" evidence="1">
    <location>
        <begin position="13"/>
        <end position="178"/>
    </location>
</feature>
<protein>
    <recommendedName>
        <fullName evidence="1">Endonuclease/exonuclease/phosphatase domain-containing protein</fullName>
    </recommendedName>
</protein>
<dbReference type="EnsemblPlants" id="AUR62040027-RA">
    <property type="protein sequence ID" value="AUR62040027-RA:cds"/>
    <property type="gene ID" value="AUR62040027"/>
</dbReference>
<accession>A0A803N3V6</accession>
<evidence type="ECO:0000313" key="3">
    <source>
        <dbReference type="Proteomes" id="UP000596660"/>
    </source>
</evidence>
<reference evidence="2" key="2">
    <citation type="submission" date="2021-03" db="UniProtKB">
        <authorList>
            <consortium name="EnsemblPlants"/>
        </authorList>
    </citation>
    <scope>IDENTIFICATION</scope>
</reference>
<dbReference type="PANTHER" id="PTHR33710:SF77">
    <property type="entry name" value="DNASE I-LIKE SUPERFAMILY PROTEIN"/>
    <property type="match status" value="1"/>
</dbReference>